<keyword evidence="4" id="KW-0520">NAD</keyword>
<sequence length="215" mass="23178">MPNLLHLDSSVDPTNSRSRAITRTFADAWRQCSPAHTVTYRDLHSAPLPHFPDPWLHWPARVRPAEAVVAPDAEALRDSLIAELCAADVVLIGAPMYNYSLPSTLKAWIDYIHIPGITALYDGNVQPMAGRPAVVVNSRGAMYDVGTPTEGWDHGTPVLDLILGSSLGMTMRNITANLTLADFVPMLADFIDRGNDEFAQAHAAAAALAVELGSA</sequence>
<dbReference type="HAMAP" id="MF_01216">
    <property type="entry name" value="Azoreductase_type1"/>
    <property type="match status" value="1"/>
</dbReference>
<evidence type="ECO:0000256" key="2">
    <source>
        <dbReference type="ARBA" id="ARBA00022643"/>
    </source>
</evidence>
<dbReference type="InterPro" id="IPR023048">
    <property type="entry name" value="NADH:quinone_OxRdtase_FMN_depd"/>
</dbReference>
<gene>
    <name evidence="8" type="ORF">UFOPK3752_01152</name>
    <name evidence="9" type="ORF">UFOPK4150_01743</name>
</gene>
<dbReference type="EMBL" id="CAFBPU010000040">
    <property type="protein sequence ID" value="CAB5037068.1"/>
    <property type="molecule type" value="Genomic_DNA"/>
</dbReference>
<dbReference type="PANTHER" id="PTHR43741:SF4">
    <property type="entry name" value="FMN-DEPENDENT NADH:QUINONE OXIDOREDUCTASE"/>
    <property type="match status" value="1"/>
</dbReference>
<evidence type="ECO:0000313" key="8">
    <source>
        <dbReference type="EMBL" id="CAB4942529.1"/>
    </source>
</evidence>
<keyword evidence="3" id="KW-0560">Oxidoreductase</keyword>
<dbReference type="Pfam" id="PF02525">
    <property type="entry name" value="Flavodoxin_2"/>
    <property type="match status" value="1"/>
</dbReference>
<dbReference type="InterPro" id="IPR050104">
    <property type="entry name" value="FMN-dep_NADH:Q_OxRdtase_AzoR1"/>
</dbReference>
<evidence type="ECO:0000256" key="6">
    <source>
        <dbReference type="ARBA" id="ARBA00048542"/>
    </source>
</evidence>
<name>A0A6J7JI87_9ZZZZ</name>
<comment type="catalytic activity">
    <reaction evidence="6">
        <text>N,N-dimethyl-1,4-phenylenediamine + anthranilate + 2 NAD(+) = 2-(4-dimethylaminophenyl)diazenylbenzoate + 2 NADH + 2 H(+)</text>
        <dbReference type="Rhea" id="RHEA:55872"/>
        <dbReference type="ChEBI" id="CHEBI:15378"/>
        <dbReference type="ChEBI" id="CHEBI:15783"/>
        <dbReference type="ChEBI" id="CHEBI:16567"/>
        <dbReference type="ChEBI" id="CHEBI:57540"/>
        <dbReference type="ChEBI" id="CHEBI:57945"/>
        <dbReference type="ChEBI" id="CHEBI:71579"/>
        <dbReference type="EC" id="1.7.1.17"/>
    </reaction>
    <physiologicalReaction direction="right-to-left" evidence="6">
        <dbReference type="Rhea" id="RHEA:55874"/>
    </physiologicalReaction>
</comment>
<dbReference type="GO" id="GO:0016655">
    <property type="term" value="F:oxidoreductase activity, acting on NAD(P)H, quinone or similar compound as acceptor"/>
    <property type="evidence" value="ECO:0007669"/>
    <property type="project" value="InterPro"/>
</dbReference>
<dbReference type="InterPro" id="IPR003680">
    <property type="entry name" value="Flavodoxin_fold"/>
</dbReference>
<evidence type="ECO:0000256" key="1">
    <source>
        <dbReference type="ARBA" id="ARBA00022630"/>
    </source>
</evidence>
<reference evidence="8" key="1">
    <citation type="submission" date="2020-05" db="EMBL/GenBank/DDBJ databases">
        <authorList>
            <person name="Chiriac C."/>
            <person name="Salcher M."/>
            <person name="Ghai R."/>
            <person name="Kavagutti S V."/>
        </authorList>
    </citation>
    <scope>NUCLEOTIDE SEQUENCE</scope>
</reference>
<evidence type="ECO:0000313" key="9">
    <source>
        <dbReference type="EMBL" id="CAB5037068.1"/>
    </source>
</evidence>
<dbReference type="AlphaFoldDB" id="A0A6J7JI87"/>
<proteinExistence type="inferred from homology"/>
<dbReference type="EC" id="1.7.1.17" evidence="5"/>
<keyword evidence="2" id="KW-0288">FMN</keyword>
<accession>A0A6J7JI87</accession>
<dbReference type="Gene3D" id="3.40.50.360">
    <property type="match status" value="1"/>
</dbReference>
<evidence type="ECO:0000259" key="7">
    <source>
        <dbReference type="Pfam" id="PF02525"/>
    </source>
</evidence>
<dbReference type="PANTHER" id="PTHR43741">
    <property type="entry name" value="FMN-DEPENDENT NADH-AZOREDUCTASE 1"/>
    <property type="match status" value="1"/>
</dbReference>
<dbReference type="InterPro" id="IPR029039">
    <property type="entry name" value="Flavoprotein-like_sf"/>
</dbReference>
<dbReference type="SUPFAM" id="SSF52218">
    <property type="entry name" value="Flavoproteins"/>
    <property type="match status" value="1"/>
</dbReference>
<dbReference type="EMBL" id="CAFBND010000039">
    <property type="protein sequence ID" value="CAB4942529.1"/>
    <property type="molecule type" value="Genomic_DNA"/>
</dbReference>
<protein>
    <recommendedName>
        <fullName evidence="5">FMN-dependent NADH-azoreductase</fullName>
        <ecNumber evidence="5">1.7.1.17</ecNumber>
    </recommendedName>
</protein>
<evidence type="ECO:0000256" key="5">
    <source>
        <dbReference type="ARBA" id="ARBA00024061"/>
    </source>
</evidence>
<keyword evidence="1" id="KW-0285">Flavoprotein</keyword>
<evidence type="ECO:0000256" key="4">
    <source>
        <dbReference type="ARBA" id="ARBA00023027"/>
    </source>
</evidence>
<organism evidence="8">
    <name type="scientific">freshwater metagenome</name>
    <dbReference type="NCBI Taxonomy" id="449393"/>
    <lineage>
        <taxon>unclassified sequences</taxon>
        <taxon>metagenomes</taxon>
        <taxon>ecological metagenomes</taxon>
    </lineage>
</organism>
<feature type="domain" description="Flavodoxin-like fold" evidence="7">
    <location>
        <begin position="3"/>
        <end position="170"/>
    </location>
</feature>
<dbReference type="GO" id="GO:0010181">
    <property type="term" value="F:FMN binding"/>
    <property type="evidence" value="ECO:0007669"/>
    <property type="project" value="InterPro"/>
</dbReference>
<evidence type="ECO:0000256" key="3">
    <source>
        <dbReference type="ARBA" id="ARBA00023002"/>
    </source>
</evidence>